<evidence type="ECO:0000256" key="3">
    <source>
        <dbReference type="PROSITE-ProRule" id="PRU00023"/>
    </source>
</evidence>
<keyword evidence="1" id="KW-0677">Repeat</keyword>
<dbReference type="OrthoDB" id="204260at2759"/>
<dbReference type="AlphaFoldDB" id="A0A8T1V6I2"/>
<dbReference type="PROSITE" id="PS50088">
    <property type="entry name" value="ANK_REPEAT"/>
    <property type="match status" value="1"/>
</dbReference>
<organism evidence="4 5">
    <name type="scientific">Phytophthora pseudosyringae</name>
    <dbReference type="NCBI Taxonomy" id="221518"/>
    <lineage>
        <taxon>Eukaryota</taxon>
        <taxon>Sar</taxon>
        <taxon>Stramenopiles</taxon>
        <taxon>Oomycota</taxon>
        <taxon>Peronosporomycetes</taxon>
        <taxon>Peronosporales</taxon>
        <taxon>Peronosporaceae</taxon>
        <taxon>Phytophthora</taxon>
    </lineage>
</organism>
<dbReference type="PANTHER" id="PTHR24171">
    <property type="entry name" value="ANKYRIN REPEAT DOMAIN-CONTAINING PROTEIN 39-RELATED"/>
    <property type="match status" value="1"/>
</dbReference>
<evidence type="ECO:0000313" key="5">
    <source>
        <dbReference type="Proteomes" id="UP000694044"/>
    </source>
</evidence>
<keyword evidence="5" id="KW-1185">Reference proteome</keyword>
<dbReference type="InterPro" id="IPR002110">
    <property type="entry name" value="Ankyrin_rpt"/>
</dbReference>
<accession>A0A8T1V6I2</accession>
<dbReference type="PROSITE" id="PS50297">
    <property type="entry name" value="ANK_REP_REGION"/>
    <property type="match status" value="1"/>
</dbReference>
<comment type="caution">
    <text evidence="4">The sequence shown here is derived from an EMBL/GenBank/DDBJ whole genome shotgun (WGS) entry which is preliminary data.</text>
</comment>
<gene>
    <name evidence="4" type="ORF">PHYPSEUDO_012637</name>
</gene>
<reference evidence="4" key="1">
    <citation type="submission" date="2021-02" db="EMBL/GenBank/DDBJ databases">
        <authorList>
            <person name="Palmer J.M."/>
        </authorList>
    </citation>
    <scope>NUCLEOTIDE SEQUENCE</scope>
    <source>
        <strain evidence="4">SCRP734</strain>
    </source>
</reference>
<dbReference type="Proteomes" id="UP000694044">
    <property type="component" value="Unassembled WGS sequence"/>
</dbReference>
<evidence type="ECO:0000313" key="4">
    <source>
        <dbReference type="EMBL" id="KAG7376872.1"/>
    </source>
</evidence>
<dbReference type="EMBL" id="JAGDFM010000611">
    <property type="protein sequence ID" value="KAG7376872.1"/>
    <property type="molecule type" value="Genomic_DNA"/>
</dbReference>
<dbReference type="Pfam" id="PF12796">
    <property type="entry name" value="Ank_2"/>
    <property type="match status" value="1"/>
</dbReference>
<evidence type="ECO:0000256" key="2">
    <source>
        <dbReference type="ARBA" id="ARBA00023043"/>
    </source>
</evidence>
<feature type="repeat" description="ANK" evidence="3">
    <location>
        <begin position="98"/>
        <end position="130"/>
    </location>
</feature>
<protein>
    <submittedName>
        <fullName evidence="4">Uncharacterized protein</fullName>
    </submittedName>
</protein>
<proteinExistence type="predicted"/>
<dbReference type="SMART" id="SM00248">
    <property type="entry name" value="ANK"/>
    <property type="match status" value="3"/>
</dbReference>
<sequence length="241" mass="26720">MDGYVDLLDDLLGATCTQKEVNEEKPERGACALDLVVAGDVHGLARLLKDDPDFGINARNPATGRSLLHEGCARGEMEIVKFLLQRTEADLTLRTMLGRCTPLHLAVTNNHRPIVFLLLSHGADASSRDRFACSPLHYVKSLSVAKLLVQYGGKSLDYNAKKKQAVESVSSFVESISKDRSIPVAERDAALENCKGLVKYLEKQAEVEYRVKLERLREQKKQTTALASTISRRKKQAQSIK</sequence>
<keyword evidence="2 3" id="KW-0040">ANK repeat</keyword>
<name>A0A8T1V6I2_9STRA</name>
<evidence type="ECO:0000256" key="1">
    <source>
        <dbReference type="ARBA" id="ARBA00022737"/>
    </source>
</evidence>